<name>A0A7X6QXR9_9CELL</name>
<feature type="compositionally biased region" description="Gly residues" evidence="1">
    <location>
        <begin position="111"/>
        <end position="140"/>
    </location>
</feature>
<organism evidence="2 3">
    <name type="scientific">Cellulomonas denverensis</name>
    <dbReference type="NCBI Taxonomy" id="264297"/>
    <lineage>
        <taxon>Bacteria</taxon>
        <taxon>Bacillati</taxon>
        <taxon>Actinomycetota</taxon>
        <taxon>Actinomycetes</taxon>
        <taxon>Micrococcales</taxon>
        <taxon>Cellulomonadaceae</taxon>
        <taxon>Cellulomonas</taxon>
    </lineage>
</organism>
<protein>
    <submittedName>
        <fullName evidence="2">Uncharacterized protein</fullName>
    </submittedName>
</protein>
<comment type="caution">
    <text evidence="2">The sequence shown here is derived from an EMBL/GenBank/DDBJ whole genome shotgun (WGS) entry which is preliminary data.</text>
</comment>
<proteinExistence type="predicted"/>
<dbReference type="RefSeq" id="WP_168628181.1">
    <property type="nucleotide sequence ID" value="NZ_BONL01000037.1"/>
</dbReference>
<evidence type="ECO:0000313" key="3">
    <source>
        <dbReference type="Proteomes" id="UP000581206"/>
    </source>
</evidence>
<dbReference type="AlphaFoldDB" id="A0A7X6QXR9"/>
<gene>
    <name evidence="2" type="ORF">HGA03_01670</name>
</gene>
<feature type="compositionally biased region" description="Polar residues" evidence="1">
    <location>
        <begin position="215"/>
        <end position="224"/>
    </location>
</feature>
<keyword evidence="3" id="KW-1185">Reference proteome</keyword>
<dbReference type="Proteomes" id="UP000581206">
    <property type="component" value="Unassembled WGS sequence"/>
</dbReference>
<feature type="region of interest" description="Disordered" evidence="1">
    <location>
        <begin position="215"/>
        <end position="234"/>
    </location>
</feature>
<feature type="region of interest" description="Disordered" evidence="1">
    <location>
        <begin position="297"/>
        <end position="338"/>
    </location>
</feature>
<feature type="region of interest" description="Disordered" evidence="1">
    <location>
        <begin position="105"/>
        <end position="185"/>
    </location>
</feature>
<reference evidence="2 3" key="1">
    <citation type="submission" date="2020-04" db="EMBL/GenBank/DDBJ databases">
        <title>MicrobeNet Type strains.</title>
        <authorList>
            <person name="Nicholson A.C."/>
        </authorList>
    </citation>
    <scope>NUCLEOTIDE SEQUENCE [LARGE SCALE GENOMIC DNA]</scope>
    <source>
        <strain evidence="2 3">ATCC BAA-788</strain>
    </source>
</reference>
<feature type="compositionally biased region" description="Low complexity" evidence="1">
    <location>
        <begin position="143"/>
        <end position="157"/>
    </location>
</feature>
<sequence length="338" mass="33995">MACEIVVDPEVMSQVTDVVTQQSLSANSVRDYVETHCTLGGEFGLLISGLKGNYETARDQCIDAFVNIEMVLAGLGGRLHEYAEDMAATEQDVCETLERVTAELDAASSGSGPGGAGTGGAFGGGGSAGGFSGGGGGGGIPQSAWESASGESEALAEQVRAAREQVQRDAAPTGEGGGVPGAGSGAVGGDQIINAGDGVQVIIGEGNSGQMNISIGSGNAQSIGSGAAPDPEPSVGDDELLDFLDPAGDPADDLADLTADAVAYREIWTEMAARDPLGRSPEELRLAWENRDQITIEEAPGLNPGTATDGPVAPPLAGLSLHNALRGTRSSDRTGAAR</sequence>
<dbReference type="EMBL" id="JAAXOX010000001">
    <property type="protein sequence ID" value="NKY21369.1"/>
    <property type="molecule type" value="Genomic_DNA"/>
</dbReference>
<accession>A0A7X6QXR9</accession>
<feature type="compositionally biased region" description="Gly residues" evidence="1">
    <location>
        <begin position="174"/>
        <end position="185"/>
    </location>
</feature>
<evidence type="ECO:0000313" key="2">
    <source>
        <dbReference type="EMBL" id="NKY21369.1"/>
    </source>
</evidence>
<evidence type="ECO:0000256" key="1">
    <source>
        <dbReference type="SAM" id="MobiDB-lite"/>
    </source>
</evidence>